<name>A0A183H0B3_9BILA</name>
<gene>
    <name evidence="3" type="ORF">OFLC_LOCUS923</name>
</gene>
<feature type="transmembrane region" description="Helical" evidence="2">
    <location>
        <begin position="218"/>
        <end position="240"/>
    </location>
</feature>
<reference evidence="5" key="1">
    <citation type="submission" date="2016-06" db="UniProtKB">
        <authorList>
            <consortium name="WormBaseParasite"/>
        </authorList>
    </citation>
    <scope>IDENTIFICATION</scope>
</reference>
<proteinExistence type="predicted"/>
<sequence length="369" mass="41742">MLEYCCLPHCTMQAMSFTAYAEKREEVTKGHGMYGCLACLFLLDAPGQQQSIVNTHFGPSIIVLLLSSSSLWRLLVQSLNFWWGFKEPGCTLLASFVSNLCLIARHWLSPQPMENFGHCKSCSKGEHNCTNYGTRSGHQCQCQGIYLSNLFQRIFCYHLPPSPLNQVSIFFPDLVEESARRLGLRLNLSIFKWDGSGYRPRLAEERDSLDRIVAALKAIIVVLCICVCLFYVLLVVCFVIELNCWAIERGTLKARLDDNGFCSGNAVILLNKPIHGEEQPKQRVRKSRYRHARVRYHSPPTSESDSNSRSSSSQHDDSGSFVLESSFQRRKRRLAHARRFGIDPPSQTVDAEKSQLAVICVVKAFLPSR</sequence>
<evidence type="ECO:0000313" key="4">
    <source>
        <dbReference type="Proteomes" id="UP000267606"/>
    </source>
</evidence>
<organism evidence="5">
    <name type="scientific">Onchocerca flexuosa</name>
    <dbReference type="NCBI Taxonomy" id="387005"/>
    <lineage>
        <taxon>Eukaryota</taxon>
        <taxon>Metazoa</taxon>
        <taxon>Ecdysozoa</taxon>
        <taxon>Nematoda</taxon>
        <taxon>Chromadorea</taxon>
        <taxon>Rhabditida</taxon>
        <taxon>Spirurina</taxon>
        <taxon>Spiruromorpha</taxon>
        <taxon>Filarioidea</taxon>
        <taxon>Onchocercidae</taxon>
        <taxon>Onchocerca</taxon>
    </lineage>
</organism>
<feature type="compositionally biased region" description="Low complexity" evidence="1">
    <location>
        <begin position="302"/>
        <end position="313"/>
    </location>
</feature>
<feature type="compositionally biased region" description="Basic residues" evidence="1">
    <location>
        <begin position="282"/>
        <end position="296"/>
    </location>
</feature>
<keyword evidence="2" id="KW-1133">Transmembrane helix</keyword>
<accession>A0A183H0B3</accession>
<keyword evidence="4" id="KW-1185">Reference proteome</keyword>
<evidence type="ECO:0000313" key="5">
    <source>
        <dbReference type="WBParaSite" id="OFLC_0000092201-mRNA-1"/>
    </source>
</evidence>
<dbReference type="WBParaSite" id="OFLC_0000092201-mRNA-1">
    <property type="protein sequence ID" value="OFLC_0000092201-mRNA-1"/>
    <property type="gene ID" value="OFLC_0000092201"/>
</dbReference>
<dbReference type="STRING" id="387005.A0A183H0B3"/>
<protein>
    <submittedName>
        <fullName evidence="5">EGF-like domain-containing protein</fullName>
    </submittedName>
</protein>
<keyword evidence="2" id="KW-0812">Transmembrane</keyword>
<evidence type="ECO:0000256" key="1">
    <source>
        <dbReference type="SAM" id="MobiDB-lite"/>
    </source>
</evidence>
<feature type="region of interest" description="Disordered" evidence="1">
    <location>
        <begin position="278"/>
        <end position="320"/>
    </location>
</feature>
<dbReference type="Proteomes" id="UP000267606">
    <property type="component" value="Unassembled WGS sequence"/>
</dbReference>
<keyword evidence="2" id="KW-0472">Membrane</keyword>
<dbReference type="AlphaFoldDB" id="A0A183H0B3"/>
<reference evidence="3 4" key="2">
    <citation type="submission" date="2018-11" db="EMBL/GenBank/DDBJ databases">
        <authorList>
            <consortium name="Pathogen Informatics"/>
        </authorList>
    </citation>
    <scope>NUCLEOTIDE SEQUENCE [LARGE SCALE GENOMIC DNA]</scope>
</reference>
<evidence type="ECO:0000256" key="2">
    <source>
        <dbReference type="SAM" id="Phobius"/>
    </source>
</evidence>
<evidence type="ECO:0000313" key="3">
    <source>
        <dbReference type="EMBL" id="VDO27583.1"/>
    </source>
</evidence>
<dbReference type="EMBL" id="UZAJ01000376">
    <property type="protein sequence ID" value="VDO27583.1"/>
    <property type="molecule type" value="Genomic_DNA"/>
</dbReference>